<dbReference type="Proteomes" id="UP000000753">
    <property type="component" value="Chromosome"/>
</dbReference>
<dbReference type="RefSeq" id="WP_020914152.1">
    <property type="nucleotide sequence ID" value="NC_011566.1"/>
</dbReference>
<evidence type="ECO:0000256" key="11">
    <source>
        <dbReference type="ARBA" id="ARBA00023284"/>
    </source>
</evidence>
<keyword evidence="10" id="KW-1015">Disulfide bond</keyword>
<keyword evidence="2" id="KW-0813">Transport</keyword>
<evidence type="ECO:0000256" key="8">
    <source>
        <dbReference type="ARBA" id="ARBA00023002"/>
    </source>
</evidence>
<dbReference type="InterPro" id="IPR023380">
    <property type="entry name" value="DsbB-like_sf"/>
</dbReference>
<dbReference type="HOGENOM" id="CLU_090583_1_0_6"/>
<dbReference type="OrthoDB" id="3711263at2"/>
<evidence type="ECO:0000256" key="2">
    <source>
        <dbReference type="ARBA" id="ARBA00022448"/>
    </source>
</evidence>
<dbReference type="InterPro" id="IPR003752">
    <property type="entry name" value="DiS_bond_form_DsbB/BdbC"/>
</dbReference>
<accession>B8CT36</accession>
<keyword evidence="5 16" id="KW-0812">Transmembrane</keyword>
<keyword evidence="6" id="KW-0249">Electron transport</keyword>
<evidence type="ECO:0000256" key="9">
    <source>
        <dbReference type="ARBA" id="ARBA00023136"/>
    </source>
</evidence>
<evidence type="ECO:0000256" key="13">
    <source>
        <dbReference type="ARBA" id="ARBA00038060"/>
    </source>
</evidence>
<organism evidence="17 18">
    <name type="scientific">Shewanella piezotolerans (strain WP3 / JCM 13877)</name>
    <dbReference type="NCBI Taxonomy" id="225849"/>
    <lineage>
        <taxon>Bacteria</taxon>
        <taxon>Pseudomonadati</taxon>
        <taxon>Pseudomonadota</taxon>
        <taxon>Gammaproteobacteria</taxon>
        <taxon>Alteromonadales</taxon>
        <taxon>Shewanellaceae</taxon>
        <taxon>Shewanella</taxon>
    </lineage>
</organism>
<evidence type="ECO:0000256" key="6">
    <source>
        <dbReference type="ARBA" id="ARBA00022982"/>
    </source>
</evidence>
<feature type="transmembrane region" description="Helical" evidence="16">
    <location>
        <begin position="84"/>
        <end position="102"/>
    </location>
</feature>
<evidence type="ECO:0000256" key="12">
    <source>
        <dbReference type="ARBA" id="ARBA00037310"/>
    </source>
</evidence>
<comment type="subcellular location">
    <subcellularLocation>
        <location evidence="1">Cell inner membrane</location>
        <topology evidence="1">Multi-pass membrane protein</topology>
    </subcellularLocation>
</comment>
<dbReference type="PANTHER" id="PTHR36570:SF1">
    <property type="entry name" value="PROTEIN-DISULFIDE OXIDOREDUCTASE DSBI"/>
    <property type="match status" value="1"/>
</dbReference>
<comment type="function">
    <text evidence="12">Required for disulfide bond formation in some proteins. Part of a redox system composed of DsbI and DsbL that mediates formation of an essential disulfide bond in AssT.</text>
</comment>
<keyword evidence="4" id="KW-0997">Cell inner membrane</keyword>
<evidence type="ECO:0000256" key="4">
    <source>
        <dbReference type="ARBA" id="ARBA00022519"/>
    </source>
</evidence>
<evidence type="ECO:0000256" key="3">
    <source>
        <dbReference type="ARBA" id="ARBA00022475"/>
    </source>
</evidence>
<gene>
    <name evidence="17" type="ordered locus">swp_4150</name>
</gene>
<dbReference type="STRING" id="225849.swp_4150"/>
<protein>
    <recommendedName>
        <fullName evidence="15">Putative protein-disulfide oxidoreductase DsbI</fullName>
    </recommendedName>
</protein>
<feature type="transmembrane region" description="Helical" evidence="16">
    <location>
        <begin position="172"/>
        <end position="195"/>
    </location>
</feature>
<keyword evidence="18" id="KW-1185">Reference proteome</keyword>
<keyword evidence="8" id="KW-0560">Oxidoreductase</keyword>
<evidence type="ECO:0000256" key="7">
    <source>
        <dbReference type="ARBA" id="ARBA00022989"/>
    </source>
</evidence>
<keyword evidence="9 16" id="KW-0472">Membrane</keyword>
<dbReference type="GO" id="GO:0015035">
    <property type="term" value="F:protein-disulfide reductase activity"/>
    <property type="evidence" value="ECO:0007669"/>
    <property type="project" value="InterPro"/>
</dbReference>
<dbReference type="eggNOG" id="COG1495">
    <property type="taxonomic scope" value="Bacteria"/>
</dbReference>
<dbReference type="KEGG" id="swp:swp_4150"/>
<feature type="transmembrane region" description="Helical" evidence="16">
    <location>
        <begin position="29"/>
        <end position="49"/>
    </location>
</feature>
<evidence type="ECO:0000256" key="5">
    <source>
        <dbReference type="ARBA" id="ARBA00022692"/>
    </source>
</evidence>
<dbReference type="GO" id="GO:0005886">
    <property type="term" value="C:plasma membrane"/>
    <property type="evidence" value="ECO:0007669"/>
    <property type="project" value="UniProtKB-SubCell"/>
</dbReference>
<evidence type="ECO:0000256" key="10">
    <source>
        <dbReference type="ARBA" id="ARBA00023157"/>
    </source>
</evidence>
<comment type="similarity">
    <text evidence="13">Belongs to the DsbB family. DsbI subfamily.</text>
</comment>
<evidence type="ECO:0000256" key="1">
    <source>
        <dbReference type="ARBA" id="ARBA00004429"/>
    </source>
</evidence>
<sequence>MITNFKQWLSQLRQQPLLTLEATQELRTVWTVMVFACVFLLGSAMGYFQWFLEMAPCENCVYIRFSQFCILIAGVIIIINPKHTLLKIIGLVLAWYGIIYGLDKAIILSGQHVASHAADTGLDLFQSGQGANACSLEPKFPLGLPLHEWLPYEFAPSGICGEDDWSLFGLNMAQYCIISYCVFIACALPLTIAFITKMLKRGK</sequence>
<evidence type="ECO:0000256" key="15">
    <source>
        <dbReference type="ARBA" id="ARBA00039389"/>
    </source>
</evidence>
<dbReference type="Pfam" id="PF02600">
    <property type="entry name" value="DsbB"/>
    <property type="match status" value="1"/>
</dbReference>
<evidence type="ECO:0000313" key="17">
    <source>
        <dbReference type="EMBL" id="ACJ30812.1"/>
    </source>
</evidence>
<evidence type="ECO:0000256" key="16">
    <source>
        <dbReference type="SAM" id="Phobius"/>
    </source>
</evidence>
<dbReference type="EMBL" id="CP000472">
    <property type="protein sequence ID" value="ACJ30812.1"/>
    <property type="molecule type" value="Genomic_DNA"/>
</dbReference>
<keyword evidence="3" id="KW-1003">Cell membrane</keyword>
<keyword evidence="11" id="KW-0676">Redox-active center</keyword>
<keyword evidence="7 16" id="KW-1133">Transmembrane helix</keyword>
<evidence type="ECO:0000256" key="14">
    <source>
        <dbReference type="ARBA" id="ARBA00038526"/>
    </source>
</evidence>
<dbReference type="AlphaFoldDB" id="B8CT36"/>
<feature type="transmembrane region" description="Helical" evidence="16">
    <location>
        <begin position="61"/>
        <end position="79"/>
    </location>
</feature>
<evidence type="ECO:0000313" key="18">
    <source>
        <dbReference type="Proteomes" id="UP000000753"/>
    </source>
</evidence>
<reference evidence="17 18" key="1">
    <citation type="journal article" date="2008" name="PLoS ONE">
        <title>Environmental adaptation: genomic analysis of the piezotolerant and psychrotolerant deep-sea iron reducing bacterium Shewanella piezotolerans WP3.</title>
        <authorList>
            <person name="Wang F."/>
            <person name="Wang J."/>
            <person name="Jian H."/>
            <person name="Zhang B."/>
            <person name="Li S."/>
            <person name="Wang F."/>
            <person name="Zeng X."/>
            <person name="Gao L."/>
            <person name="Bartlett D.H."/>
            <person name="Yu J."/>
            <person name="Hu S."/>
            <person name="Xiao X."/>
        </authorList>
    </citation>
    <scope>NUCLEOTIDE SEQUENCE [LARGE SCALE GENOMIC DNA]</scope>
    <source>
        <strain evidence="18">WP3 / JCM 13877</strain>
    </source>
</reference>
<dbReference type="SUPFAM" id="SSF158442">
    <property type="entry name" value="DsbB-like"/>
    <property type="match status" value="1"/>
</dbReference>
<comment type="subunit">
    <text evidence="14">Interacts with DsbL.</text>
</comment>
<dbReference type="GO" id="GO:0006457">
    <property type="term" value="P:protein folding"/>
    <property type="evidence" value="ECO:0007669"/>
    <property type="project" value="InterPro"/>
</dbReference>
<name>B8CT36_SHEPW</name>
<proteinExistence type="inferred from homology"/>
<dbReference type="PANTHER" id="PTHR36570">
    <property type="entry name" value="DISULFIDE BOND FORMATION PROTEIN B"/>
    <property type="match status" value="1"/>
</dbReference>
<dbReference type="Gene3D" id="1.20.1550.10">
    <property type="entry name" value="DsbB-like"/>
    <property type="match status" value="1"/>
</dbReference>
<dbReference type="InterPro" id="IPR050183">
    <property type="entry name" value="DsbB"/>
</dbReference>